<dbReference type="EMBL" id="JAXOVC010000009">
    <property type="protein sequence ID" value="KAK4497346.1"/>
    <property type="molecule type" value="Genomic_DNA"/>
</dbReference>
<protein>
    <submittedName>
        <fullName evidence="3">Uncharacterized protein</fullName>
    </submittedName>
</protein>
<comment type="caution">
    <text evidence="3">The sequence shown here is derived from an EMBL/GenBank/DDBJ whole genome shotgun (WGS) entry which is preliminary data.</text>
</comment>
<feature type="region of interest" description="Disordered" evidence="1">
    <location>
        <begin position="319"/>
        <end position="354"/>
    </location>
</feature>
<reference evidence="3 4" key="1">
    <citation type="journal article" date="2023" name="G3 (Bethesda)">
        <title>A chromosome-level genome assembly of Zasmidium syzygii isolated from banana leaves.</title>
        <authorList>
            <person name="van Westerhoven A.C."/>
            <person name="Mehrabi R."/>
            <person name="Talebi R."/>
            <person name="Steentjes M.B.F."/>
            <person name="Corcolon B."/>
            <person name="Chong P.A."/>
            <person name="Kema G.H.J."/>
            <person name="Seidl M.F."/>
        </authorList>
    </citation>
    <scope>NUCLEOTIDE SEQUENCE [LARGE SCALE GENOMIC DNA]</scope>
    <source>
        <strain evidence="3 4">P124</strain>
    </source>
</reference>
<name>A0ABR0E805_ZASCE</name>
<evidence type="ECO:0000256" key="1">
    <source>
        <dbReference type="SAM" id="MobiDB-lite"/>
    </source>
</evidence>
<organism evidence="3 4">
    <name type="scientific">Zasmidium cellare</name>
    <name type="common">Wine cellar mold</name>
    <name type="synonym">Racodium cellare</name>
    <dbReference type="NCBI Taxonomy" id="395010"/>
    <lineage>
        <taxon>Eukaryota</taxon>
        <taxon>Fungi</taxon>
        <taxon>Dikarya</taxon>
        <taxon>Ascomycota</taxon>
        <taxon>Pezizomycotina</taxon>
        <taxon>Dothideomycetes</taxon>
        <taxon>Dothideomycetidae</taxon>
        <taxon>Mycosphaerellales</taxon>
        <taxon>Mycosphaerellaceae</taxon>
        <taxon>Zasmidium</taxon>
    </lineage>
</organism>
<keyword evidence="2" id="KW-0812">Transmembrane</keyword>
<keyword evidence="4" id="KW-1185">Reference proteome</keyword>
<accession>A0ABR0E805</accession>
<evidence type="ECO:0000313" key="3">
    <source>
        <dbReference type="EMBL" id="KAK4497346.1"/>
    </source>
</evidence>
<feature type="compositionally biased region" description="Acidic residues" evidence="1">
    <location>
        <begin position="324"/>
        <end position="335"/>
    </location>
</feature>
<keyword evidence="2" id="KW-1133">Transmembrane helix</keyword>
<feature type="transmembrane region" description="Helical" evidence="2">
    <location>
        <begin position="270"/>
        <end position="291"/>
    </location>
</feature>
<proteinExistence type="predicted"/>
<sequence>MLHFHAEKALEPPCTDCAITSMQAHLEYTADGSVADADTGMWMHHIVFENFARKEGVCGWDGQRFFASGNERALIDFGASKEGNVGYWFEEGDQIGFGGELMNMGTEEVEVEVSVTWGVVEGAEEMGRVMPYWLDIGGCGSSERPAANASIFSYTSPAVTSEEISGKIVFIGAHLHDGGEKLSVLRNGEAICTSTPEYRNDHISSMPPCVDAGVVSKGDEWRIRADYDTYTYAPMLNADGSLEPIMGIALAYVLQSDDTPATHKSGGNGWVISFFILIALAVMGGVGYVLWNRRRVAVWPRWAGGRARYGALDGAGREEGEAFVGDDGEEEEEENVWARQTRGSVRLPGGDGRL</sequence>
<keyword evidence="2" id="KW-0472">Membrane</keyword>
<gene>
    <name evidence="3" type="ORF">PRZ48_011797</name>
</gene>
<evidence type="ECO:0000256" key="2">
    <source>
        <dbReference type="SAM" id="Phobius"/>
    </source>
</evidence>
<dbReference type="Proteomes" id="UP001305779">
    <property type="component" value="Unassembled WGS sequence"/>
</dbReference>
<evidence type="ECO:0000313" key="4">
    <source>
        <dbReference type="Proteomes" id="UP001305779"/>
    </source>
</evidence>